<dbReference type="Proteomes" id="UP001159042">
    <property type="component" value="Unassembled WGS sequence"/>
</dbReference>
<evidence type="ECO:0000313" key="2">
    <source>
        <dbReference type="Proteomes" id="UP001159042"/>
    </source>
</evidence>
<proteinExistence type="predicted"/>
<keyword evidence="2" id="KW-1185">Reference proteome</keyword>
<comment type="caution">
    <text evidence="1">The sequence shown here is derived from an EMBL/GenBank/DDBJ whole genome shotgun (WGS) entry which is preliminary data.</text>
</comment>
<protein>
    <submittedName>
        <fullName evidence="1">Uncharacterized protein</fullName>
    </submittedName>
</protein>
<dbReference type="AlphaFoldDB" id="A0AAV8V8L3"/>
<sequence length="137" mass="16378">MRWTTTTTTCWSRTVMRRMYTRQLTERGEGGIYVLQLGRFSKKTWNPSNSLLLVKPFKMLNNLIWLLRKVYFHTNLSTRTISLMPPREDFYSSLNESSITEDEYKHAQRVWDAFKCTNLAEYSDIYLKTRPSPDRCF</sequence>
<name>A0AAV8V8L3_9CUCU</name>
<accession>A0AAV8V8L3</accession>
<organism evidence="1 2">
    <name type="scientific">Exocentrus adspersus</name>
    <dbReference type="NCBI Taxonomy" id="1586481"/>
    <lineage>
        <taxon>Eukaryota</taxon>
        <taxon>Metazoa</taxon>
        <taxon>Ecdysozoa</taxon>
        <taxon>Arthropoda</taxon>
        <taxon>Hexapoda</taxon>
        <taxon>Insecta</taxon>
        <taxon>Pterygota</taxon>
        <taxon>Neoptera</taxon>
        <taxon>Endopterygota</taxon>
        <taxon>Coleoptera</taxon>
        <taxon>Polyphaga</taxon>
        <taxon>Cucujiformia</taxon>
        <taxon>Chrysomeloidea</taxon>
        <taxon>Cerambycidae</taxon>
        <taxon>Lamiinae</taxon>
        <taxon>Acanthocinini</taxon>
        <taxon>Exocentrus</taxon>
    </lineage>
</organism>
<reference evidence="1 2" key="1">
    <citation type="journal article" date="2023" name="Insect Mol. Biol.">
        <title>Genome sequencing provides insights into the evolution of gene families encoding plant cell wall-degrading enzymes in longhorned beetles.</title>
        <authorList>
            <person name="Shin N.R."/>
            <person name="Okamura Y."/>
            <person name="Kirsch R."/>
            <person name="Pauchet Y."/>
        </authorList>
    </citation>
    <scope>NUCLEOTIDE SEQUENCE [LARGE SCALE GENOMIC DNA]</scope>
    <source>
        <strain evidence="1">EAD_L_NR</strain>
    </source>
</reference>
<gene>
    <name evidence="1" type="ORF">NQ315_017046</name>
</gene>
<evidence type="ECO:0000313" key="1">
    <source>
        <dbReference type="EMBL" id="KAJ8910448.1"/>
    </source>
</evidence>
<dbReference type="EMBL" id="JANEYG010000293">
    <property type="protein sequence ID" value="KAJ8910448.1"/>
    <property type="molecule type" value="Genomic_DNA"/>
</dbReference>